<accession>A0A834HKL2</accession>
<comment type="caution">
    <text evidence="2">The sequence shown here is derived from an EMBL/GenBank/DDBJ whole genome shotgun (WGS) entry which is preliminary data.</text>
</comment>
<sequence length="215" mass="23462">MTQLYSPEGLSSVTMETLVVLDEHRNEFYNRRAQGPARFGSSPSRAFRGINCRTFQSGGVGILPTPLKAATKRGCSSSPKTPSPSVNPHSEGSKKKVVKSKSIPIGIKIRADLNKEGFFFEGFPYSELWAGPAYSNSPPPSSLPIPTFPLCSKRAVSLDLPEKSASDMNFHPIAKSAPSSPTRDHSICFSRSFFHSDDSATKTLRRILNLDIADE</sequence>
<gene>
    <name evidence="2" type="ORF">RHSIM_Rhsim01G0273500</name>
</gene>
<keyword evidence="3" id="KW-1185">Reference proteome</keyword>
<evidence type="ECO:0000313" key="2">
    <source>
        <dbReference type="EMBL" id="KAF7154176.1"/>
    </source>
</evidence>
<evidence type="ECO:0000313" key="3">
    <source>
        <dbReference type="Proteomes" id="UP000626092"/>
    </source>
</evidence>
<evidence type="ECO:0000256" key="1">
    <source>
        <dbReference type="SAM" id="MobiDB-lite"/>
    </source>
</evidence>
<name>A0A834HKL2_RHOSS</name>
<feature type="region of interest" description="Disordered" evidence="1">
    <location>
        <begin position="71"/>
        <end position="97"/>
    </location>
</feature>
<reference evidence="2" key="1">
    <citation type="submission" date="2019-11" db="EMBL/GenBank/DDBJ databases">
        <authorList>
            <person name="Liu Y."/>
            <person name="Hou J."/>
            <person name="Li T.-Q."/>
            <person name="Guan C.-H."/>
            <person name="Wu X."/>
            <person name="Wu H.-Z."/>
            <person name="Ling F."/>
            <person name="Zhang R."/>
            <person name="Shi X.-G."/>
            <person name="Ren J.-P."/>
            <person name="Chen E.-F."/>
            <person name="Sun J.-M."/>
        </authorList>
    </citation>
    <scope>NUCLEOTIDE SEQUENCE</scope>
    <source>
        <strain evidence="2">Adult_tree_wgs_1</strain>
        <tissue evidence="2">Leaves</tissue>
    </source>
</reference>
<feature type="compositionally biased region" description="Polar residues" evidence="1">
    <location>
        <begin position="74"/>
        <end position="88"/>
    </location>
</feature>
<dbReference type="PANTHER" id="PTHR35306">
    <property type="entry name" value="BNAA03G57290D PROTEIN"/>
    <property type="match status" value="1"/>
</dbReference>
<protein>
    <submittedName>
        <fullName evidence="2">Uncharacterized protein</fullName>
    </submittedName>
</protein>
<dbReference type="InterPro" id="IPR028322">
    <property type="entry name" value="PNRC-like_rgn"/>
</dbReference>
<proteinExistence type="predicted"/>
<dbReference type="Proteomes" id="UP000626092">
    <property type="component" value="Unassembled WGS sequence"/>
</dbReference>
<dbReference type="AlphaFoldDB" id="A0A834HKL2"/>
<dbReference type="PANTHER" id="PTHR35306:SF1">
    <property type="entry name" value="VQ DOMAIN-CONTAINING PROTEIN"/>
    <property type="match status" value="1"/>
</dbReference>
<dbReference type="GO" id="GO:0016071">
    <property type="term" value="P:mRNA metabolic process"/>
    <property type="evidence" value="ECO:0007669"/>
    <property type="project" value="UniProtKB-ARBA"/>
</dbReference>
<dbReference type="Pfam" id="PF15365">
    <property type="entry name" value="PNRC"/>
    <property type="match status" value="1"/>
</dbReference>
<organism evidence="2 3">
    <name type="scientific">Rhododendron simsii</name>
    <name type="common">Sims's rhododendron</name>
    <dbReference type="NCBI Taxonomy" id="118357"/>
    <lineage>
        <taxon>Eukaryota</taxon>
        <taxon>Viridiplantae</taxon>
        <taxon>Streptophyta</taxon>
        <taxon>Embryophyta</taxon>
        <taxon>Tracheophyta</taxon>
        <taxon>Spermatophyta</taxon>
        <taxon>Magnoliopsida</taxon>
        <taxon>eudicotyledons</taxon>
        <taxon>Gunneridae</taxon>
        <taxon>Pentapetalae</taxon>
        <taxon>asterids</taxon>
        <taxon>Ericales</taxon>
        <taxon>Ericaceae</taxon>
        <taxon>Ericoideae</taxon>
        <taxon>Rhodoreae</taxon>
        <taxon>Rhododendron</taxon>
    </lineage>
</organism>
<dbReference type="OrthoDB" id="1921042at2759"/>
<dbReference type="EMBL" id="WJXA01000001">
    <property type="protein sequence ID" value="KAF7154176.1"/>
    <property type="molecule type" value="Genomic_DNA"/>
</dbReference>